<name>A0A1N6EQJ9_9BACT</name>
<gene>
    <name evidence="1" type="ORF">SAMN05444394_2387</name>
</gene>
<dbReference type="STRING" id="226505.SAMN05444394_2387"/>
<keyword evidence="2" id="KW-1185">Reference proteome</keyword>
<dbReference type="Proteomes" id="UP000185221">
    <property type="component" value="Unassembled WGS sequence"/>
</dbReference>
<dbReference type="AlphaFoldDB" id="A0A1N6EQJ9"/>
<dbReference type="EMBL" id="FSRC01000001">
    <property type="protein sequence ID" value="SIN85316.1"/>
    <property type="molecule type" value="Genomic_DNA"/>
</dbReference>
<reference evidence="2" key="1">
    <citation type="submission" date="2016-11" db="EMBL/GenBank/DDBJ databases">
        <authorList>
            <person name="Varghese N."/>
            <person name="Submissions S."/>
        </authorList>
    </citation>
    <scope>NUCLEOTIDE SEQUENCE [LARGE SCALE GENOMIC DNA]</scope>
    <source>
        <strain evidence="2">DSM 15292</strain>
    </source>
</reference>
<organism evidence="1 2">
    <name type="scientific">Algoriphagus halophilus</name>
    <dbReference type="NCBI Taxonomy" id="226505"/>
    <lineage>
        <taxon>Bacteria</taxon>
        <taxon>Pseudomonadati</taxon>
        <taxon>Bacteroidota</taxon>
        <taxon>Cytophagia</taxon>
        <taxon>Cytophagales</taxon>
        <taxon>Cyclobacteriaceae</taxon>
        <taxon>Algoriphagus</taxon>
    </lineage>
</organism>
<evidence type="ECO:0000313" key="1">
    <source>
        <dbReference type="EMBL" id="SIN85316.1"/>
    </source>
</evidence>
<protein>
    <submittedName>
        <fullName evidence="1">Uncharacterized protein</fullName>
    </submittedName>
</protein>
<sequence length="208" mass="24308">MEAKPSSMTKFDLPTQLINVFHQEILDEIFNPAIELNSHVIEDSQPTLFSLDLNKVLDWLQTHEYPKSLEKEPCQTPVLLYVPKFSLKHLLFHYDGTTDSARIIHKFLLLFEDLIKESKATIISPSFIPKSRSKEEQDIIQKISSATKETSFIKFNFMRIGDFWSYAVQHDCTLLVTTKTYQQELSNVLFDFYKGELWDDQLSFYLSL</sequence>
<proteinExistence type="predicted"/>
<accession>A0A1N6EQJ9</accession>
<dbReference type="OrthoDB" id="836893at2"/>
<evidence type="ECO:0000313" key="2">
    <source>
        <dbReference type="Proteomes" id="UP000185221"/>
    </source>
</evidence>